<accession>A0A0F9NV99</accession>
<comment type="caution">
    <text evidence="1">The sequence shown here is derived from an EMBL/GenBank/DDBJ whole genome shotgun (WGS) entry which is preliminary data.</text>
</comment>
<evidence type="ECO:0008006" key="2">
    <source>
        <dbReference type="Google" id="ProtNLM"/>
    </source>
</evidence>
<dbReference type="EMBL" id="LAZR01003654">
    <property type="protein sequence ID" value="KKN16022.1"/>
    <property type="molecule type" value="Genomic_DNA"/>
</dbReference>
<sequence length="158" mass="17476">MTRYDIVPATEAHALEMAPTMREADVLEVWATSHSSPEEALLDSIHGSSVARAGLADGRVICAYGVGELSLVSDEGIPWLLTAEELGSHPRAFLRGCRAFVAEIRPRYRVLASYVDARHAVAVRWLRWLGFEILPAHPFGVDQLPFHPFRMGGGRWAN</sequence>
<proteinExistence type="predicted"/>
<name>A0A0F9NV99_9ZZZZ</name>
<organism evidence="1">
    <name type="scientific">marine sediment metagenome</name>
    <dbReference type="NCBI Taxonomy" id="412755"/>
    <lineage>
        <taxon>unclassified sequences</taxon>
        <taxon>metagenomes</taxon>
        <taxon>ecological metagenomes</taxon>
    </lineage>
</organism>
<protein>
    <recommendedName>
        <fullName evidence="2">N-acetyltransferase domain-containing protein</fullName>
    </recommendedName>
</protein>
<dbReference type="AlphaFoldDB" id="A0A0F9NV99"/>
<reference evidence="1" key="1">
    <citation type="journal article" date="2015" name="Nature">
        <title>Complex archaea that bridge the gap between prokaryotes and eukaryotes.</title>
        <authorList>
            <person name="Spang A."/>
            <person name="Saw J.H."/>
            <person name="Jorgensen S.L."/>
            <person name="Zaremba-Niedzwiedzka K."/>
            <person name="Martijn J."/>
            <person name="Lind A.E."/>
            <person name="van Eijk R."/>
            <person name="Schleper C."/>
            <person name="Guy L."/>
            <person name="Ettema T.J."/>
        </authorList>
    </citation>
    <scope>NUCLEOTIDE SEQUENCE</scope>
</reference>
<gene>
    <name evidence="1" type="ORF">LCGC14_0980120</name>
</gene>
<evidence type="ECO:0000313" key="1">
    <source>
        <dbReference type="EMBL" id="KKN16022.1"/>
    </source>
</evidence>